<proteinExistence type="predicted"/>
<protein>
    <submittedName>
        <fullName evidence="1">Helix-turn-helix transcriptional regulator</fullName>
    </submittedName>
</protein>
<evidence type="ECO:0000313" key="1">
    <source>
        <dbReference type="EMBL" id="WAJ28802.1"/>
    </source>
</evidence>
<sequence>MAKDPLDVQLGARLQELREKRGLSMSAVGREIKTTYQQVRKYETGENRISAATLYRLAQLLDVDVGDFFSGLSRRSVTQADGNAFSEADEILGSALGRIEDREVREHMSGLLKALGGRN</sequence>
<organism evidence="1 2">
    <name type="scientific">Antarcticirhabdus aurantiaca</name>
    <dbReference type="NCBI Taxonomy" id="2606717"/>
    <lineage>
        <taxon>Bacteria</taxon>
        <taxon>Pseudomonadati</taxon>
        <taxon>Pseudomonadota</taxon>
        <taxon>Alphaproteobacteria</taxon>
        <taxon>Hyphomicrobiales</taxon>
        <taxon>Aurantimonadaceae</taxon>
        <taxon>Antarcticirhabdus</taxon>
    </lineage>
</organism>
<gene>
    <name evidence="1" type="ORF">OXU80_00660</name>
</gene>
<name>A0ACD4NQ07_9HYPH</name>
<reference evidence="1" key="1">
    <citation type="submission" date="2022-11" db="EMBL/GenBank/DDBJ databases">
        <title>beta-Carotene-producing bacterium, Jeongeuplla avenae sp. nov., alleviates the salt stress of Arabidopsis seedlings.</title>
        <authorList>
            <person name="Jiang L."/>
            <person name="Lee J."/>
        </authorList>
    </citation>
    <scope>NUCLEOTIDE SEQUENCE</scope>
    <source>
        <strain evidence="1">DY_R2A_6</strain>
    </source>
</reference>
<accession>A0ACD4NQ07</accession>
<dbReference type="Proteomes" id="UP001163223">
    <property type="component" value="Chromosome"/>
</dbReference>
<dbReference type="EMBL" id="CP113520">
    <property type="protein sequence ID" value="WAJ28802.1"/>
    <property type="molecule type" value="Genomic_DNA"/>
</dbReference>
<keyword evidence="2" id="KW-1185">Reference proteome</keyword>
<evidence type="ECO:0000313" key="2">
    <source>
        <dbReference type="Proteomes" id="UP001163223"/>
    </source>
</evidence>